<reference evidence="1 2" key="1">
    <citation type="journal article" date="2016" name="Nat. Commun.">
        <title>Thousands of microbial genomes shed light on interconnected biogeochemical processes in an aquifer system.</title>
        <authorList>
            <person name="Anantharaman K."/>
            <person name="Brown C.T."/>
            <person name="Hug L.A."/>
            <person name="Sharon I."/>
            <person name="Castelle C.J."/>
            <person name="Probst A.J."/>
            <person name="Thomas B.C."/>
            <person name="Singh A."/>
            <person name="Wilkins M.J."/>
            <person name="Karaoz U."/>
            <person name="Brodie E.L."/>
            <person name="Williams K.H."/>
            <person name="Hubbard S.S."/>
            <person name="Banfield J.F."/>
        </authorList>
    </citation>
    <scope>NUCLEOTIDE SEQUENCE [LARGE SCALE GENOMIC DNA]</scope>
</reference>
<evidence type="ECO:0000313" key="1">
    <source>
        <dbReference type="EMBL" id="OGD09429.1"/>
    </source>
</evidence>
<evidence type="ECO:0008006" key="3">
    <source>
        <dbReference type="Google" id="ProtNLM"/>
    </source>
</evidence>
<comment type="caution">
    <text evidence="1">The sequence shown here is derived from an EMBL/GenBank/DDBJ whole genome shotgun (WGS) entry which is preliminary data.</text>
</comment>
<evidence type="ECO:0000313" key="2">
    <source>
        <dbReference type="Proteomes" id="UP000176424"/>
    </source>
</evidence>
<dbReference type="AlphaFoldDB" id="A0A1F4ZSM8"/>
<dbReference type="Gene3D" id="3.30.460.10">
    <property type="entry name" value="Beta Polymerase, domain 2"/>
    <property type="match status" value="1"/>
</dbReference>
<dbReference type="InterPro" id="IPR043519">
    <property type="entry name" value="NT_sf"/>
</dbReference>
<gene>
    <name evidence="1" type="ORF">A2397_01940</name>
</gene>
<organism evidence="1 2">
    <name type="scientific">Candidatus Amesbacteria bacterium RIFOXYB1_FULL_44_23</name>
    <dbReference type="NCBI Taxonomy" id="1797263"/>
    <lineage>
        <taxon>Bacteria</taxon>
        <taxon>Candidatus Amesiibacteriota</taxon>
    </lineage>
</organism>
<name>A0A1F4ZSM8_9BACT</name>
<proteinExistence type="predicted"/>
<dbReference type="STRING" id="1797263.A2397_01940"/>
<dbReference type="Proteomes" id="UP000176424">
    <property type="component" value="Unassembled WGS sequence"/>
</dbReference>
<protein>
    <recommendedName>
        <fullName evidence="3">Polymerase nucleotidyl transferase domain-containing protein</fullName>
    </recommendedName>
</protein>
<sequence>MFNSLKTNVALLMQSPKDYLYSFVYSDNSKVEIRRFDPRSVAAAEKLIKKLKRLCPKITVVLIGSVGLGIDGRGDIDLCACAAKTKLPVYYRRITKNFGKPVKIRSEFRQWEFERNGFPVELYLSNTKDQRFKEQVRLFNLLKNNPAYLREYQSIKRLMNHGSEREYVLRRMEFFNRISGQRQ</sequence>
<dbReference type="EMBL" id="MEXR01000032">
    <property type="protein sequence ID" value="OGD09429.1"/>
    <property type="molecule type" value="Genomic_DNA"/>
</dbReference>
<accession>A0A1F4ZSM8</accession>